<dbReference type="eggNOG" id="ENOG502SPK2">
    <property type="taxonomic scope" value="Eukaryota"/>
</dbReference>
<accession>E5AC48</accession>
<dbReference type="InterPro" id="IPR036047">
    <property type="entry name" value="F-box-like_dom_sf"/>
</dbReference>
<reference evidence="4" key="1">
    <citation type="journal article" date="2011" name="Nat. Commun.">
        <title>Effector diversification within compartments of the Leptosphaeria maculans genome affected by Repeat-Induced Point mutations.</title>
        <authorList>
            <person name="Rouxel T."/>
            <person name="Grandaubert J."/>
            <person name="Hane J.K."/>
            <person name="Hoede C."/>
            <person name="van de Wouw A.P."/>
            <person name="Couloux A."/>
            <person name="Dominguez V."/>
            <person name="Anthouard V."/>
            <person name="Bally P."/>
            <person name="Bourras S."/>
            <person name="Cozijnsen A.J."/>
            <person name="Ciuffetti L.M."/>
            <person name="Degrave A."/>
            <person name="Dilmaghani A."/>
            <person name="Duret L."/>
            <person name="Fudal I."/>
            <person name="Goodwin S.B."/>
            <person name="Gout L."/>
            <person name="Glaser N."/>
            <person name="Linglin J."/>
            <person name="Kema G.H.J."/>
            <person name="Lapalu N."/>
            <person name="Lawrence C.B."/>
            <person name="May K."/>
            <person name="Meyer M."/>
            <person name="Ollivier B."/>
            <person name="Poulain J."/>
            <person name="Schoch C.L."/>
            <person name="Simon A."/>
            <person name="Spatafora J.W."/>
            <person name="Stachowiak A."/>
            <person name="Turgeon B.G."/>
            <person name="Tyler B.M."/>
            <person name="Vincent D."/>
            <person name="Weissenbach J."/>
            <person name="Amselem J."/>
            <person name="Quesneville H."/>
            <person name="Oliver R.P."/>
            <person name="Wincker P."/>
            <person name="Balesdent M.-H."/>
            <person name="Howlett B.J."/>
        </authorList>
    </citation>
    <scope>NUCLEOTIDE SEQUENCE [LARGE SCALE GENOMIC DNA]</scope>
    <source>
        <strain evidence="4">JN3 / isolate v23.1.3 / race Av1-4-5-6-7-8</strain>
    </source>
</reference>
<dbReference type="Gene3D" id="3.80.10.10">
    <property type="entry name" value="Ribonuclease Inhibitor"/>
    <property type="match status" value="1"/>
</dbReference>
<dbReference type="OrthoDB" id="2522477at2759"/>
<dbReference type="SUPFAM" id="SSF52047">
    <property type="entry name" value="RNI-like"/>
    <property type="match status" value="1"/>
</dbReference>
<feature type="region of interest" description="Disordered" evidence="1">
    <location>
        <begin position="484"/>
        <end position="542"/>
    </location>
</feature>
<keyword evidence="4" id="KW-1185">Reference proteome</keyword>
<feature type="domain" description="F-box" evidence="2">
    <location>
        <begin position="11"/>
        <end position="56"/>
    </location>
</feature>
<feature type="compositionally biased region" description="Low complexity" evidence="1">
    <location>
        <begin position="506"/>
        <end position="524"/>
    </location>
</feature>
<dbReference type="SUPFAM" id="SSF81383">
    <property type="entry name" value="F-box domain"/>
    <property type="match status" value="1"/>
</dbReference>
<dbReference type="Proteomes" id="UP000002668">
    <property type="component" value="Genome"/>
</dbReference>
<dbReference type="AlphaFoldDB" id="E5AC48"/>
<evidence type="ECO:0000256" key="1">
    <source>
        <dbReference type="SAM" id="MobiDB-lite"/>
    </source>
</evidence>
<dbReference type="HOGENOM" id="CLU_434214_0_0_1"/>
<feature type="region of interest" description="Disordered" evidence="1">
    <location>
        <begin position="642"/>
        <end position="679"/>
    </location>
</feature>
<organism evidence="4">
    <name type="scientific">Leptosphaeria maculans (strain JN3 / isolate v23.1.3 / race Av1-4-5-6-7-8)</name>
    <name type="common">Blackleg fungus</name>
    <name type="synonym">Phoma lingam</name>
    <dbReference type="NCBI Taxonomy" id="985895"/>
    <lineage>
        <taxon>Eukaryota</taxon>
        <taxon>Fungi</taxon>
        <taxon>Dikarya</taxon>
        <taxon>Ascomycota</taxon>
        <taxon>Pezizomycotina</taxon>
        <taxon>Dothideomycetes</taxon>
        <taxon>Pleosporomycetidae</taxon>
        <taxon>Pleosporales</taxon>
        <taxon>Pleosporineae</taxon>
        <taxon>Leptosphaeriaceae</taxon>
        <taxon>Plenodomus</taxon>
        <taxon>Plenodomus lingam/Leptosphaeria maculans species complex</taxon>
    </lineage>
</organism>
<feature type="compositionally biased region" description="Pro residues" evidence="1">
    <location>
        <begin position="525"/>
        <end position="536"/>
    </location>
</feature>
<dbReference type="InterPro" id="IPR032675">
    <property type="entry name" value="LRR_dom_sf"/>
</dbReference>
<sequence length="679" mass="76768">MASGLLRSADSSLPNELAFLIIDHLTDDRQTLCALAQTCSNLQYLAEDRLYKTIHLLSVKDLHAIIAAFTNRPARVRAVQTLRILYQYRQNDLNKSADSRTAFNEFVAQMVHLRAWHIESPYDNFHWEKAGGDAWVERDMERFRRALEQACNEGPKETERIASARGLGQRMERTVGLALLQDLTIHSHGATADFWNLDGFHCLFRHPALRSLHISCITLPPNEIPELSSHVRTSPLTTLVFDECELSQKSLLSILRTPARLKNLTLGENVYNINRTRGIEPVLSMNPTASLETLSAVAHSLESLTHFDPAWRIDTSPNVLRSIRPIGEGMRNFDSLRYLECDTSSFLHQAVIMNRDLAPPSLDTLRVRRHWEVQTDFWDQPPDIDHYLPLPSLNTLELMQLSFLWHDYALSGYICDAERLRNRHAKAYRLSKAGINLRMLIEMHRDPALIPPYLQDERVPIVECIYDASEEGFHRHIVVDEPETAQPEPYFSGNHGTPYDDDDEWNSPARSPSPQPSANRAVSPSPDPVPSAPPPETDQLNTADIQRIASSTRRLLDALKRRFVSRNRRPSFWDVSMSSDDGIEEDSEYYGMGDLEVDDLEEQEDMALEMELDDLEELEDEFEDEGGVHVYEHEGELYIEVYESETGSEGESDEEGSGGGGGGGGPGGGATMHDVNDED</sequence>
<dbReference type="GeneID" id="13292193"/>
<evidence type="ECO:0000313" key="3">
    <source>
        <dbReference type="EMBL" id="CBY00159.1"/>
    </source>
</evidence>
<dbReference type="VEuPathDB" id="FungiDB:LEMA_P012890.1"/>
<name>E5AC48_LEPMJ</name>
<dbReference type="Pfam" id="PF12937">
    <property type="entry name" value="F-box-like"/>
    <property type="match status" value="1"/>
</dbReference>
<proteinExistence type="predicted"/>
<protein>
    <recommendedName>
        <fullName evidence="2">F-box domain-containing protein</fullName>
    </recommendedName>
</protein>
<dbReference type="InterPro" id="IPR001810">
    <property type="entry name" value="F-box_dom"/>
</dbReference>
<dbReference type="InParanoid" id="E5AC48"/>
<evidence type="ECO:0000259" key="2">
    <source>
        <dbReference type="Pfam" id="PF12937"/>
    </source>
</evidence>
<gene>
    <name evidence="3" type="ORF">LEMA_P012890.1</name>
</gene>
<feature type="compositionally biased region" description="Gly residues" evidence="1">
    <location>
        <begin position="657"/>
        <end position="670"/>
    </location>
</feature>
<dbReference type="EMBL" id="FP929138">
    <property type="protein sequence ID" value="CBY00159.1"/>
    <property type="molecule type" value="Genomic_DNA"/>
</dbReference>
<evidence type="ECO:0000313" key="4">
    <source>
        <dbReference type="Proteomes" id="UP000002668"/>
    </source>
</evidence>
<dbReference type="OMA" id="NRHAKAY"/>
<feature type="compositionally biased region" description="Acidic residues" evidence="1">
    <location>
        <begin position="642"/>
        <end position="656"/>
    </location>
</feature>
<dbReference type="STRING" id="985895.E5AC48"/>